<gene>
    <name evidence="1" type="ORF">DI270_028250</name>
</gene>
<name>A0ABX9LCK1_9ACTN</name>
<organism evidence="1 2">
    <name type="scientific">Microbispora triticiradicis</name>
    <dbReference type="NCBI Taxonomy" id="2200763"/>
    <lineage>
        <taxon>Bacteria</taxon>
        <taxon>Bacillati</taxon>
        <taxon>Actinomycetota</taxon>
        <taxon>Actinomycetes</taxon>
        <taxon>Streptosporangiales</taxon>
        <taxon>Streptosporangiaceae</taxon>
        <taxon>Microbispora</taxon>
    </lineage>
</organism>
<protein>
    <submittedName>
        <fullName evidence="1">Uncharacterized protein</fullName>
    </submittedName>
</protein>
<proteinExistence type="predicted"/>
<evidence type="ECO:0000313" key="1">
    <source>
        <dbReference type="EMBL" id="RGA01680.1"/>
    </source>
</evidence>
<dbReference type="EMBL" id="QFZU02000161">
    <property type="protein sequence ID" value="RGA01680.1"/>
    <property type="molecule type" value="Genomic_DNA"/>
</dbReference>
<comment type="caution">
    <text evidence="1">The sequence shown here is derived from an EMBL/GenBank/DDBJ whole genome shotgun (WGS) entry which is preliminary data.</text>
</comment>
<evidence type="ECO:0000313" key="2">
    <source>
        <dbReference type="Proteomes" id="UP000262538"/>
    </source>
</evidence>
<keyword evidence="2" id="KW-1185">Reference proteome</keyword>
<dbReference type="Proteomes" id="UP000262538">
    <property type="component" value="Unassembled WGS sequence"/>
</dbReference>
<sequence>MHVSPAGVRRASRDDLFQDVTALLRHAARRVVVHQVEQLEEVQALPGEPVVRRTVEHDGHALRSATSSNRSFM</sequence>
<accession>A0ABX9LCK1</accession>
<reference evidence="1 2" key="1">
    <citation type="submission" date="2018-08" db="EMBL/GenBank/DDBJ databases">
        <title>Microbispora. triticiradicis sp. nov., a novel actinomycete isolated from the root of wheat (Triticum aestivum L.)).</title>
        <authorList>
            <person name="Han C."/>
        </authorList>
    </citation>
    <scope>NUCLEOTIDE SEQUENCE [LARGE SCALE GENOMIC DNA]</scope>
    <source>
        <strain evidence="1 2">NEAU-HRDPA2-9</strain>
    </source>
</reference>